<keyword evidence="3" id="KW-0732">Signal</keyword>
<dbReference type="EMBL" id="CP032819">
    <property type="protein sequence ID" value="AZS30513.1"/>
    <property type="molecule type" value="Genomic_DNA"/>
</dbReference>
<dbReference type="SUPFAM" id="SSF48452">
    <property type="entry name" value="TPR-like"/>
    <property type="match status" value="1"/>
</dbReference>
<organism evidence="8 9">
    <name type="scientific">Butyricimonas faecalis</name>
    <dbReference type="NCBI Taxonomy" id="2093856"/>
    <lineage>
        <taxon>Bacteria</taxon>
        <taxon>Pseudomonadati</taxon>
        <taxon>Bacteroidota</taxon>
        <taxon>Bacteroidia</taxon>
        <taxon>Bacteroidales</taxon>
        <taxon>Odoribacteraceae</taxon>
        <taxon>Butyricimonas</taxon>
    </lineage>
</organism>
<dbReference type="RefSeq" id="WP_106481165.1">
    <property type="nucleotide sequence ID" value="NZ_CP032819.1"/>
</dbReference>
<dbReference type="Pfam" id="PF07980">
    <property type="entry name" value="SusD_RagB"/>
    <property type="match status" value="1"/>
</dbReference>
<dbReference type="Gene3D" id="1.25.40.390">
    <property type="match status" value="1"/>
</dbReference>
<evidence type="ECO:0000256" key="5">
    <source>
        <dbReference type="ARBA" id="ARBA00023237"/>
    </source>
</evidence>
<sequence length="507" mass="57697">MKKIIYTLFVLPFFMLGISCDDFLTEEPENSVTNGNFWKTEQDAESAIYGLHRLFRTTFGSINYVYRDRGFPFDFMNPSIWGASSNGTPVWTNSSAQLTWEGEYEVIAQCNLLIDNLQKVEMPVDRYNFYLGQALCIRAYVYFYILKTWGDAPLIKESVDIGEKARTPWQELADFAIADLLRAKAMLPAAVELVGADGQPITSKQIPSKGAAWATLAHLYAWKASLNEEPELNKLALQACDSVIADRSYRLADNVEDVCEKVIRGNSPEGIFELDYQNISEDDLKPSGSYAAGGFQKWPVEPLTTPSTRRSLLRLNNSTAMAMFPDLSDERRQEYFYQLDEMAQEPVSITQGAAYIRKWRGVITYTDGPDAGRIKAYEDNEILFRLADIILLRAELKELTGDTQGAIEDLNSVRDRAKAHTYTTDEGELKKVIALEREKELFLEYGARYYDIVRNGTFREKLRGKYKTLTDQDVKDGALFLPVGSKAFNDNTLMKQTPYWFRNGYAY</sequence>
<comment type="similarity">
    <text evidence="2">Belongs to the SusD family.</text>
</comment>
<dbReference type="InterPro" id="IPR012944">
    <property type="entry name" value="SusD_RagB_dom"/>
</dbReference>
<proteinExistence type="inferred from homology"/>
<comment type="subcellular location">
    <subcellularLocation>
        <location evidence="1">Cell outer membrane</location>
    </subcellularLocation>
</comment>
<evidence type="ECO:0000313" key="9">
    <source>
        <dbReference type="Proteomes" id="UP000270673"/>
    </source>
</evidence>
<gene>
    <name evidence="8" type="ORF">D8S85_13795</name>
</gene>
<evidence type="ECO:0000256" key="3">
    <source>
        <dbReference type="ARBA" id="ARBA00022729"/>
    </source>
</evidence>
<keyword evidence="9" id="KW-1185">Reference proteome</keyword>
<keyword evidence="5" id="KW-0998">Cell outer membrane</keyword>
<dbReference type="OrthoDB" id="617686at2"/>
<keyword evidence="4" id="KW-0472">Membrane</keyword>
<protein>
    <submittedName>
        <fullName evidence="8">RagB/SusD family nutrient uptake outer membrane protein</fullName>
    </submittedName>
</protein>
<reference evidence="8 9" key="1">
    <citation type="submission" date="2018-10" db="EMBL/GenBank/DDBJ databases">
        <title>Butyricimonas faecalis sp. nov., isolated from human faeces and emended description of the genus Butyricimonas.</title>
        <authorList>
            <person name="Le Roy T."/>
            <person name="Van der Smissen P."/>
            <person name="Paquot A."/>
            <person name="Delzenne N."/>
            <person name="Muccioli G."/>
            <person name="Collet J.-F."/>
            <person name="Cani P.D."/>
        </authorList>
    </citation>
    <scope>NUCLEOTIDE SEQUENCE [LARGE SCALE GENOMIC DNA]</scope>
    <source>
        <strain evidence="8 9">H184</strain>
    </source>
</reference>
<dbReference type="KEGG" id="buy:D8S85_13795"/>
<evidence type="ECO:0000256" key="1">
    <source>
        <dbReference type="ARBA" id="ARBA00004442"/>
    </source>
</evidence>
<dbReference type="PROSITE" id="PS51257">
    <property type="entry name" value="PROKAR_LIPOPROTEIN"/>
    <property type="match status" value="1"/>
</dbReference>
<dbReference type="Proteomes" id="UP000270673">
    <property type="component" value="Chromosome"/>
</dbReference>
<dbReference type="Pfam" id="PF14322">
    <property type="entry name" value="SusD-like_3"/>
    <property type="match status" value="1"/>
</dbReference>
<evidence type="ECO:0000256" key="4">
    <source>
        <dbReference type="ARBA" id="ARBA00023136"/>
    </source>
</evidence>
<evidence type="ECO:0000259" key="7">
    <source>
        <dbReference type="Pfam" id="PF14322"/>
    </source>
</evidence>
<feature type="domain" description="SusD-like N-terminal" evidence="7">
    <location>
        <begin position="88"/>
        <end position="220"/>
    </location>
</feature>
<name>A0A3Q9IRQ5_9BACT</name>
<evidence type="ECO:0000259" key="6">
    <source>
        <dbReference type="Pfam" id="PF07980"/>
    </source>
</evidence>
<feature type="domain" description="RagB/SusD" evidence="6">
    <location>
        <begin position="334"/>
        <end position="500"/>
    </location>
</feature>
<dbReference type="InterPro" id="IPR011990">
    <property type="entry name" value="TPR-like_helical_dom_sf"/>
</dbReference>
<dbReference type="GO" id="GO:0009279">
    <property type="term" value="C:cell outer membrane"/>
    <property type="evidence" value="ECO:0007669"/>
    <property type="project" value="UniProtKB-SubCell"/>
</dbReference>
<dbReference type="AlphaFoldDB" id="A0A3Q9IRQ5"/>
<evidence type="ECO:0000256" key="2">
    <source>
        <dbReference type="ARBA" id="ARBA00006275"/>
    </source>
</evidence>
<accession>A0A3Q9IRQ5</accession>
<evidence type="ECO:0000313" key="8">
    <source>
        <dbReference type="EMBL" id="AZS30513.1"/>
    </source>
</evidence>
<dbReference type="InterPro" id="IPR033985">
    <property type="entry name" value="SusD-like_N"/>
</dbReference>